<feature type="compositionally biased region" description="Basic and acidic residues" evidence="1">
    <location>
        <begin position="76"/>
        <end position="86"/>
    </location>
</feature>
<organism evidence="2 3">
    <name type="scientific">Phyllosticta citrichinensis</name>
    <dbReference type="NCBI Taxonomy" id="1130410"/>
    <lineage>
        <taxon>Eukaryota</taxon>
        <taxon>Fungi</taxon>
        <taxon>Dikarya</taxon>
        <taxon>Ascomycota</taxon>
        <taxon>Pezizomycotina</taxon>
        <taxon>Dothideomycetes</taxon>
        <taxon>Dothideomycetes incertae sedis</taxon>
        <taxon>Botryosphaeriales</taxon>
        <taxon>Phyllostictaceae</taxon>
        <taxon>Phyllosticta</taxon>
    </lineage>
</organism>
<evidence type="ECO:0000313" key="2">
    <source>
        <dbReference type="EMBL" id="KAK8166990.1"/>
    </source>
</evidence>
<evidence type="ECO:0000313" key="3">
    <source>
        <dbReference type="Proteomes" id="UP001456524"/>
    </source>
</evidence>
<feature type="region of interest" description="Disordered" evidence="1">
    <location>
        <begin position="76"/>
        <end position="130"/>
    </location>
</feature>
<accession>A0ABR1XUY3</accession>
<gene>
    <name evidence="2" type="ORF">IWX90DRAFT_231516</name>
</gene>
<comment type="caution">
    <text evidence="2">The sequence shown here is derived from an EMBL/GenBank/DDBJ whole genome shotgun (WGS) entry which is preliminary data.</text>
</comment>
<evidence type="ECO:0000256" key="1">
    <source>
        <dbReference type="SAM" id="MobiDB-lite"/>
    </source>
</evidence>
<dbReference type="Proteomes" id="UP001456524">
    <property type="component" value="Unassembled WGS sequence"/>
</dbReference>
<feature type="region of interest" description="Disordered" evidence="1">
    <location>
        <begin position="185"/>
        <end position="307"/>
    </location>
</feature>
<keyword evidence="3" id="KW-1185">Reference proteome</keyword>
<feature type="compositionally biased region" description="Acidic residues" evidence="1">
    <location>
        <begin position="102"/>
        <end position="114"/>
    </location>
</feature>
<proteinExistence type="predicted"/>
<feature type="compositionally biased region" description="Polar residues" evidence="1">
    <location>
        <begin position="234"/>
        <end position="244"/>
    </location>
</feature>
<name>A0ABR1XUY3_9PEZI</name>
<feature type="compositionally biased region" description="Basic and acidic residues" evidence="1">
    <location>
        <begin position="266"/>
        <end position="276"/>
    </location>
</feature>
<feature type="compositionally biased region" description="Low complexity" evidence="1">
    <location>
        <begin position="193"/>
        <end position="209"/>
    </location>
</feature>
<protein>
    <submittedName>
        <fullName evidence="2">Uncharacterized protein</fullName>
    </submittedName>
</protein>
<dbReference type="EMBL" id="JBBWUH010000005">
    <property type="protein sequence ID" value="KAK8166990.1"/>
    <property type="molecule type" value="Genomic_DNA"/>
</dbReference>
<reference evidence="2 3" key="1">
    <citation type="journal article" date="2022" name="G3 (Bethesda)">
        <title>Enemy or ally: a genomic approach to elucidate the lifestyle of Phyllosticta citrichinaensis.</title>
        <authorList>
            <person name="Buijs V.A."/>
            <person name="Groenewald J.Z."/>
            <person name="Haridas S."/>
            <person name="LaButti K.M."/>
            <person name="Lipzen A."/>
            <person name="Martin F.M."/>
            <person name="Barry K."/>
            <person name="Grigoriev I.V."/>
            <person name="Crous P.W."/>
            <person name="Seidl M.F."/>
        </authorList>
    </citation>
    <scope>NUCLEOTIDE SEQUENCE [LARGE SCALE GENOMIC DNA]</scope>
    <source>
        <strain evidence="2 3">CBS 129764</strain>
    </source>
</reference>
<sequence length="439" mass="48453">MLTQAQLEELRQDELPVETVLYRYMEPWLGDWYSLVGMSELFVSYFKRGDEQRLEILHAKALIASQKVASEAKRTRLQENFDHENVDDASESGDSGYNSTLSDDDVLSDDETEAGDTKPDADEDDLSTQADQIRHPIKMLKDAYLSMTRAIVRWGLFDVDQGHAIAASCLTNDIFEELVKQRKKAEELDRRMSTASDLSSDSSSDSSQHAVDDDSSEPEVQGSGIESSDEGITEYSSSPPCTKSTTDDTEDFQSEWPSSPPGTIESSEHDDNHQTEGEESTTSSLTGHEEDALQDFPSNPRKRRNTMRRTCLCRERHRLAGGVVKLTASRRGACNPAALLVGVVAATAPGPKQSVPVRSNFERRPEVVAFFVVSDDTGECGAAAKAEAVGERRGSSLLVESLLTHFLSDFVLPDLNGAVKCIVEALWEQDAEMYEPPTI</sequence>